<accession>A0ACC1SXQ7</accession>
<name>A0ACC1SXQ7_9HYPO</name>
<comment type="caution">
    <text evidence="1">The sequence shown here is derived from an EMBL/GenBank/DDBJ whole genome shotgun (WGS) entry which is preliminary data.</text>
</comment>
<organism evidence="1 2">
    <name type="scientific">Fusarium decemcellulare</name>
    <dbReference type="NCBI Taxonomy" id="57161"/>
    <lineage>
        <taxon>Eukaryota</taxon>
        <taxon>Fungi</taxon>
        <taxon>Dikarya</taxon>
        <taxon>Ascomycota</taxon>
        <taxon>Pezizomycotina</taxon>
        <taxon>Sordariomycetes</taxon>
        <taxon>Hypocreomycetidae</taxon>
        <taxon>Hypocreales</taxon>
        <taxon>Nectriaceae</taxon>
        <taxon>Fusarium</taxon>
        <taxon>Fusarium decemcellulare species complex</taxon>
    </lineage>
</organism>
<proteinExistence type="predicted"/>
<keyword evidence="2" id="KW-1185">Reference proteome</keyword>
<dbReference type="Proteomes" id="UP001148629">
    <property type="component" value="Unassembled WGS sequence"/>
</dbReference>
<evidence type="ECO:0000313" key="2">
    <source>
        <dbReference type="Proteomes" id="UP001148629"/>
    </source>
</evidence>
<evidence type="ECO:0000313" key="1">
    <source>
        <dbReference type="EMBL" id="KAJ3548504.1"/>
    </source>
</evidence>
<dbReference type="EMBL" id="JANRMS010000046">
    <property type="protein sequence ID" value="KAJ3548504.1"/>
    <property type="molecule type" value="Genomic_DNA"/>
</dbReference>
<protein>
    <submittedName>
        <fullName evidence="1">Uncharacterized protein</fullName>
    </submittedName>
</protein>
<gene>
    <name evidence="1" type="ORF">NM208_g967</name>
</gene>
<reference evidence="1" key="1">
    <citation type="submission" date="2022-08" db="EMBL/GenBank/DDBJ databases">
        <title>Genome Sequence of Fusarium decemcellulare.</title>
        <authorList>
            <person name="Buettner E."/>
        </authorList>
    </citation>
    <scope>NUCLEOTIDE SEQUENCE</scope>
    <source>
        <strain evidence="1">Babe19</strain>
    </source>
</reference>
<sequence>MVAAAELPNALMPLGNNTSIPSFGIIGGGWYGCHIAITLRSLGFKVRVFEQHSRLLHEASGNNQCRLHMGFHYARHSDTRVQSREGFLRFIERYPDLSREIPCNIYAVPTRESLIDYDTYRTIMAFSGMHFTEGTPAGVLTLANVDGAICTTERVILLSKARAYFEAELDGLLELGHPVSQVRDIGDNVFVDDKKFDYVVDATWGHYSSPSIPVIYEPTLLLFYQGPPDFPAVTLVDGPLCSIFPTEMPGLFTLSSVPYTPLGHFATSAEARVVRDNVDARAIAVRRTLMEEQISRYLPDFQELFHYVGPQLAIKTKATGAHDDRSCHVSQHGRVFSVMSGKIDTIFSATERIMTLMKTKCTNSAASSSIHDVDLKDCLED</sequence>